<dbReference type="Proteomes" id="UP000053328">
    <property type="component" value="Unassembled WGS sequence"/>
</dbReference>
<dbReference type="HOGENOM" id="CLU_760841_0_0_1"/>
<dbReference type="PANTHER" id="PTHR39596">
    <property type="match status" value="1"/>
</dbReference>
<protein>
    <recommendedName>
        <fullName evidence="3">Heterokaryon incompatibility domain-containing protein</fullName>
    </recommendedName>
</protein>
<dbReference type="RefSeq" id="XP_016234383.1">
    <property type="nucleotide sequence ID" value="XM_016381281.1"/>
</dbReference>
<dbReference type="VEuPathDB" id="FungiDB:PV08_06948"/>
<evidence type="ECO:0000313" key="2">
    <source>
        <dbReference type="Proteomes" id="UP000053328"/>
    </source>
</evidence>
<sequence length="364" mass="40957">MRKQNSIRPDGDLKLFSPVHAGPHLPGSVCVDEVFEDCNRWQITDIVMQSCVPLVRVRESSVETVHFHPESREVPFFVVISNVRSQGLGNTQQNALPVCQLSRLQTLVNDLYPADHQPPYFWIDTACIPLTEPGKSMAFELFDGVCRCASIVLVLDCLIEGSVITGGCDDLRVKMKSTWWSRLWTVSEGALAPSLRFQFKGGSVSLEALLDRCPTDLLGHAAHLSLTCAGMQDMHCTPETRAKEEDFLDASCLFKRDHRVYLGIAPGTVRDPSRRLKKDRLRSLLFDGYWAVSRYQLFLAPTERMRLALLRQKIEEIYHGLTYEALIAEQRLSIAGTICRFNLLISHMTTLSHIAAQAVERTKG</sequence>
<dbReference type="OrthoDB" id="2426273at2759"/>
<evidence type="ECO:0008006" key="3">
    <source>
        <dbReference type="Google" id="ProtNLM"/>
    </source>
</evidence>
<reference evidence="1 2" key="1">
    <citation type="submission" date="2015-01" db="EMBL/GenBank/DDBJ databases">
        <title>The Genome Sequence of Exophiala spinifera CBS89968.</title>
        <authorList>
            <consortium name="The Broad Institute Genomics Platform"/>
            <person name="Cuomo C."/>
            <person name="de Hoog S."/>
            <person name="Gorbushina A."/>
            <person name="Stielow B."/>
            <person name="Teixiera M."/>
            <person name="Abouelleil A."/>
            <person name="Chapman S.B."/>
            <person name="Priest M."/>
            <person name="Young S.K."/>
            <person name="Wortman J."/>
            <person name="Nusbaum C."/>
            <person name="Birren B."/>
        </authorList>
    </citation>
    <scope>NUCLEOTIDE SEQUENCE [LARGE SCALE GENOMIC DNA]</scope>
    <source>
        <strain evidence="1 2">CBS 89968</strain>
    </source>
</reference>
<accession>A0A0D1ZMW5</accession>
<dbReference type="AlphaFoldDB" id="A0A0D1ZMW5"/>
<proteinExistence type="predicted"/>
<dbReference type="GeneID" id="27334031"/>
<dbReference type="PANTHER" id="PTHR39596:SF3">
    <property type="entry name" value="HETEROKARYON INCOMPATIBILITY DOMAIN-CONTAINING PROTEIN"/>
    <property type="match status" value="1"/>
</dbReference>
<organism evidence="1 2">
    <name type="scientific">Exophiala spinifera</name>
    <dbReference type="NCBI Taxonomy" id="91928"/>
    <lineage>
        <taxon>Eukaryota</taxon>
        <taxon>Fungi</taxon>
        <taxon>Dikarya</taxon>
        <taxon>Ascomycota</taxon>
        <taxon>Pezizomycotina</taxon>
        <taxon>Eurotiomycetes</taxon>
        <taxon>Chaetothyriomycetidae</taxon>
        <taxon>Chaetothyriales</taxon>
        <taxon>Herpotrichiellaceae</taxon>
        <taxon>Exophiala</taxon>
    </lineage>
</organism>
<gene>
    <name evidence="1" type="ORF">PV08_06948</name>
</gene>
<dbReference type="EMBL" id="KN847496">
    <property type="protein sequence ID" value="KIW14167.1"/>
    <property type="molecule type" value="Genomic_DNA"/>
</dbReference>
<evidence type="ECO:0000313" key="1">
    <source>
        <dbReference type="EMBL" id="KIW14167.1"/>
    </source>
</evidence>
<keyword evidence="2" id="KW-1185">Reference proteome</keyword>
<name>A0A0D1ZMW5_9EURO</name>